<name>A0AAN6RF31_9PLEO</name>
<keyword evidence="3" id="KW-1185">Reference proteome</keyword>
<feature type="signal peptide" evidence="1">
    <location>
        <begin position="1"/>
        <end position="18"/>
    </location>
</feature>
<gene>
    <name evidence="2" type="ORF">GRF29_96g592455</name>
</gene>
<dbReference type="AlphaFoldDB" id="A0AAN6RF31"/>
<dbReference type="EMBL" id="WVTA01000008">
    <property type="protein sequence ID" value="KAK3207843.1"/>
    <property type="molecule type" value="Genomic_DNA"/>
</dbReference>
<evidence type="ECO:0000256" key="1">
    <source>
        <dbReference type="SAM" id="SignalP"/>
    </source>
</evidence>
<proteinExistence type="predicted"/>
<protein>
    <submittedName>
        <fullName evidence="2">Uncharacterized protein</fullName>
    </submittedName>
</protein>
<comment type="caution">
    <text evidence="2">The sequence shown here is derived from an EMBL/GenBank/DDBJ whole genome shotgun (WGS) entry which is preliminary data.</text>
</comment>
<evidence type="ECO:0000313" key="3">
    <source>
        <dbReference type="Proteomes" id="UP001280581"/>
    </source>
</evidence>
<organism evidence="2 3">
    <name type="scientific">Pseudopithomyces chartarum</name>
    <dbReference type="NCBI Taxonomy" id="1892770"/>
    <lineage>
        <taxon>Eukaryota</taxon>
        <taxon>Fungi</taxon>
        <taxon>Dikarya</taxon>
        <taxon>Ascomycota</taxon>
        <taxon>Pezizomycotina</taxon>
        <taxon>Dothideomycetes</taxon>
        <taxon>Pleosporomycetidae</taxon>
        <taxon>Pleosporales</taxon>
        <taxon>Massarineae</taxon>
        <taxon>Didymosphaeriaceae</taxon>
        <taxon>Pseudopithomyces</taxon>
    </lineage>
</organism>
<keyword evidence="1" id="KW-0732">Signal</keyword>
<dbReference type="Proteomes" id="UP001280581">
    <property type="component" value="Unassembled WGS sequence"/>
</dbReference>
<feature type="chain" id="PRO_5042876419" evidence="1">
    <location>
        <begin position="19"/>
        <end position="71"/>
    </location>
</feature>
<sequence>MKVTSIIALFALTLSASADDGCDNYTNGGKCIQYRSVGTSRIPAKWVAAFNAANAELEKDWSQVEAAAKKE</sequence>
<evidence type="ECO:0000313" key="2">
    <source>
        <dbReference type="EMBL" id="KAK3207843.1"/>
    </source>
</evidence>
<accession>A0AAN6RF31</accession>
<reference evidence="2 3" key="1">
    <citation type="submission" date="2021-02" db="EMBL/GenBank/DDBJ databases">
        <title>Genome assembly of Pseudopithomyces chartarum.</title>
        <authorList>
            <person name="Jauregui R."/>
            <person name="Singh J."/>
            <person name="Voisey C."/>
        </authorList>
    </citation>
    <scope>NUCLEOTIDE SEQUENCE [LARGE SCALE GENOMIC DNA]</scope>
    <source>
        <strain evidence="2 3">AGR01</strain>
    </source>
</reference>